<keyword evidence="8" id="KW-1185">Reference proteome</keyword>
<dbReference type="InterPro" id="IPR036322">
    <property type="entry name" value="WD40_repeat_dom_sf"/>
</dbReference>
<dbReference type="SUPFAM" id="SSF161098">
    <property type="entry name" value="MetI-like"/>
    <property type="match status" value="1"/>
</dbReference>
<evidence type="ECO:0000256" key="1">
    <source>
        <dbReference type="ARBA" id="ARBA00004651"/>
    </source>
</evidence>
<evidence type="ECO:0000259" key="6">
    <source>
        <dbReference type="PROSITE" id="PS50928"/>
    </source>
</evidence>
<evidence type="ECO:0000313" key="7">
    <source>
        <dbReference type="EMBL" id="GIU01943.1"/>
    </source>
</evidence>
<feature type="transmembrane region" description="Helical" evidence="5">
    <location>
        <begin position="456"/>
        <end position="476"/>
    </location>
</feature>
<comment type="similarity">
    <text evidence="5">Belongs to the binding-protein-dependent transport system permease family.</text>
</comment>
<keyword evidence="2 5" id="KW-0812">Transmembrane</keyword>
<keyword evidence="4 5" id="KW-0472">Membrane</keyword>
<keyword evidence="5" id="KW-0813">Transport</keyword>
<accession>A0ABQ4NSF2</accession>
<dbReference type="EMBL" id="BPFB01000052">
    <property type="protein sequence ID" value="GIU01943.1"/>
    <property type="molecule type" value="Genomic_DNA"/>
</dbReference>
<feature type="transmembrane region" description="Helical" evidence="5">
    <location>
        <begin position="559"/>
        <end position="582"/>
    </location>
</feature>
<dbReference type="CDD" id="cd06261">
    <property type="entry name" value="TM_PBP2"/>
    <property type="match status" value="1"/>
</dbReference>
<dbReference type="Proteomes" id="UP000761574">
    <property type="component" value="Unassembled WGS sequence"/>
</dbReference>
<dbReference type="Pfam" id="PF00528">
    <property type="entry name" value="BPD_transp_1"/>
    <property type="match status" value="1"/>
</dbReference>
<dbReference type="InterPro" id="IPR035906">
    <property type="entry name" value="MetI-like_sf"/>
</dbReference>
<dbReference type="Gene3D" id="1.10.3720.10">
    <property type="entry name" value="MetI-like"/>
    <property type="match status" value="1"/>
</dbReference>
<evidence type="ECO:0000256" key="2">
    <source>
        <dbReference type="ARBA" id="ARBA00022692"/>
    </source>
</evidence>
<feature type="domain" description="ABC transmembrane type-1" evidence="6">
    <location>
        <begin position="450"/>
        <end position="738"/>
    </location>
</feature>
<keyword evidence="3 5" id="KW-1133">Transmembrane helix</keyword>
<dbReference type="RefSeq" id="WP_119976987.1">
    <property type="nucleotide sequence ID" value="NZ_BPFB01000052.1"/>
</dbReference>
<evidence type="ECO:0000256" key="3">
    <source>
        <dbReference type="ARBA" id="ARBA00022989"/>
    </source>
</evidence>
<evidence type="ECO:0000313" key="8">
    <source>
        <dbReference type="Proteomes" id="UP000761574"/>
    </source>
</evidence>
<dbReference type="PANTHER" id="PTHR42727">
    <property type="entry name" value="PHOSPHATE TRANSPORT SYSTEM PERMEASE PROTEIN"/>
    <property type="match status" value="1"/>
</dbReference>
<feature type="transmembrane region" description="Helical" evidence="5">
    <location>
        <begin position="717"/>
        <end position="738"/>
    </location>
</feature>
<dbReference type="InterPro" id="IPR000515">
    <property type="entry name" value="MetI-like"/>
</dbReference>
<comment type="caution">
    <text evidence="7">The sequence shown here is derived from an EMBL/GenBank/DDBJ whole genome shotgun (WGS) entry which is preliminary data.</text>
</comment>
<comment type="subcellular location">
    <subcellularLocation>
        <location evidence="1 5">Cell membrane</location>
        <topology evidence="1 5">Multi-pass membrane protein</topology>
    </subcellularLocation>
</comment>
<proteinExistence type="inferred from homology"/>
<feature type="transmembrane region" description="Helical" evidence="5">
    <location>
        <begin position="648"/>
        <end position="668"/>
    </location>
</feature>
<feature type="transmembrane region" description="Helical" evidence="5">
    <location>
        <begin position="33"/>
        <end position="55"/>
    </location>
</feature>
<protein>
    <submittedName>
        <fullName evidence="7">ABC high affinity phosphate uptake system permease PstC</fullName>
    </submittedName>
</protein>
<evidence type="ECO:0000256" key="4">
    <source>
        <dbReference type="ARBA" id="ARBA00023136"/>
    </source>
</evidence>
<feature type="transmembrane region" description="Helical" evidence="5">
    <location>
        <begin position="603"/>
        <end position="622"/>
    </location>
</feature>
<dbReference type="PANTHER" id="PTHR42727:SF1">
    <property type="entry name" value="PHOSPHATE TRANSPORT SYSTEM PERMEASE"/>
    <property type="match status" value="1"/>
</dbReference>
<sequence>METQVTQPGSTAAKLLMGRGSNRRAWQDKLTQVGVTFGGTMVFVALLLIFFYLLYVVKPIFDGADVTPVMTAQLDKPDVATLMVGSDEQNEIIYRVTSQGEVQFYRATTGQLIETNSIEIPSDARIVSSATAFPSQQRFAYGLSNGQVIIADLQFGVTYPDNQRLITPNVSFPLGQPLLQVAGGDVALNQLTFAYSSDRMSFAYRSDAGQWFLSRQEGEENMMTEEVEWTATSSVISDAPVQVQQQLMTPDQRQLLLRSGNRLFVYDIRDAEAITLMQVIELERAKTKVTDVSLLAGASSVLVSYDNGLILQYFQVNGDKGRQYQAIRQFSNQAGVKRIASEFYRKSFATISDSGELNLLYTTSQRKLFSQRFDLKQPGVMGFSPRSNALVVEAGGQLHLFAVDNSHPEVSWSAMWDKVWYEGYPEPQYVWQSTSGSDDFEAKLSLMPLAFGTMKAALYAMLFATPLAIAGAIYTAYFMSPKVRAVVKPTIEIMEALPTVILGFLAGLWLAPLIEDNLPGLLLLLVLLPCSILLTAFAWHQLPGRWKQRLPETYQELMLLPVIVFIGWFSFYISPVVEQVFFGGDSRMYITNELGITFDQRNALVVGIAMGFAVIPTIFSIAEDAVFSVPRHLSNGSLALGATNWQTLTRVVLLTASPGIFSAVMMGLGRAVGETMIVLMATGNTAIMEWSVFEGMRTLAANIAVEMPESAIGSSHYRVLFLAAFVLFIFTFLVNTIAEVVRQRLRERYSSL</sequence>
<name>A0ABQ4NSF2_9GAMM</name>
<evidence type="ECO:0000256" key="5">
    <source>
        <dbReference type="RuleBase" id="RU363032"/>
    </source>
</evidence>
<feature type="transmembrane region" description="Helical" evidence="5">
    <location>
        <begin position="521"/>
        <end position="539"/>
    </location>
</feature>
<organism evidence="7 8">
    <name type="scientific">Shewanella algidipiscicola</name>
    <dbReference type="NCBI Taxonomy" id="614070"/>
    <lineage>
        <taxon>Bacteria</taxon>
        <taxon>Pseudomonadati</taxon>
        <taxon>Pseudomonadota</taxon>
        <taxon>Gammaproteobacteria</taxon>
        <taxon>Alteromonadales</taxon>
        <taxon>Shewanellaceae</taxon>
        <taxon>Shewanella</taxon>
    </lineage>
</organism>
<feature type="transmembrane region" description="Helical" evidence="5">
    <location>
        <begin position="496"/>
        <end position="514"/>
    </location>
</feature>
<gene>
    <name evidence="7" type="primary">pstC</name>
    <name evidence="7" type="ORF">TUM4630_31860</name>
</gene>
<dbReference type="SUPFAM" id="SSF50978">
    <property type="entry name" value="WD40 repeat-like"/>
    <property type="match status" value="1"/>
</dbReference>
<dbReference type="PROSITE" id="PS50928">
    <property type="entry name" value="ABC_TM1"/>
    <property type="match status" value="1"/>
</dbReference>
<reference evidence="7 8" key="1">
    <citation type="submission" date="2021-05" db="EMBL/GenBank/DDBJ databases">
        <title>Molecular characterization for Shewanella algae harboring chromosomal blaOXA-55-like strains isolated from clinical and environment sample.</title>
        <authorList>
            <person name="Ohama Y."/>
            <person name="Aoki K."/>
            <person name="Harada S."/>
            <person name="Moriya K."/>
            <person name="Ishii Y."/>
            <person name="Tateda K."/>
        </authorList>
    </citation>
    <scope>NUCLEOTIDE SEQUENCE [LARGE SCALE GENOMIC DNA]</scope>
    <source>
        <strain evidence="7 8">LMG 23746</strain>
    </source>
</reference>